<feature type="domain" description="AMP-dependent synthetase/ligase" evidence="1">
    <location>
        <begin position="30"/>
        <end position="419"/>
    </location>
</feature>
<sequence>MRPHHKFWPRRLPHAVVPPATSLWHNLAVSALRYPDKPALVFFGRILSYAEVVRQAERLAARLQALGVKKGDRVVLLMQNCPQLVIAHFAILRANAVVVPVNPMNRAEELKHYITDPDAKVALTTGDLAPELVRASDALAPGERLAHLIVTQFTDAFDANVAGDDAPPEAWASWLLTRHALPALAGGQVQAWTEALAGSEPVPALDSGPDDLALLPYTSGTTGLPKGCMHTHASIMHNAVAGCFWGNGTPENVTLAVVPMFHITGMVSLMHTSIYTGAALIIMPRWERDLAGRLISRWKVTHWTNIPTMVIDLLASPNFAQYDLSSLVYIGGGGAAMPQAVAQRLLDQFGLRYSEGYGLTETAAPSHSNPPDHPKQQCLGIPFMSTDARVVDPDTLREMPVGEQGEIIIHGPEVFKGYWKRPEATAAAFIEFEGKPFFRSGDLGRVDEDGYFFLTDRLKRMINASGFKVWPAEVEALMFRHPAIQEACVIAAKDVYRGETVKAVVVLRASHRGQVSEQDIIDWCRENMAVYKVPRIVQFADALPKSGSGKVMWRTLQEAEAAG</sequence>
<dbReference type="Gene3D" id="3.30.300.30">
    <property type="match status" value="1"/>
</dbReference>
<evidence type="ECO:0000259" key="2">
    <source>
        <dbReference type="Pfam" id="PF13193"/>
    </source>
</evidence>
<proteinExistence type="predicted"/>
<evidence type="ECO:0000313" key="3">
    <source>
        <dbReference type="EMBL" id="MCJ0762355.1"/>
    </source>
</evidence>
<protein>
    <submittedName>
        <fullName evidence="3">Long-chain fatty acid--CoA ligase</fullName>
    </submittedName>
</protein>
<accession>A0A9X1VS42</accession>
<dbReference type="Gene3D" id="3.40.50.12780">
    <property type="entry name" value="N-terminal domain of ligase-like"/>
    <property type="match status" value="1"/>
</dbReference>
<dbReference type="Proteomes" id="UP001139447">
    <property type="component" value="Unassembled WGS sequence"/>
</dbReference>
<evidence type="ECO:0000313" key="4">
    <source>
        <dbReference type="Proteomes" id="UP001139447"/>
    </source>
</evidence>
<dbReference type="PROSITE" id="PS00455">
    <property type="entry name" value="AMP_BINDING"/>
    <property type="match status" value="1"/>
</dbReference>
<evidence type="ECO:0000259" key="1">
    <source>
        <dbReference type="Pfam" id="PF00501"/>
    </source>
</evidence>
<dbReference type="InterPro" id="IPR000873">
    <property type="entry name" value="AMP-dep_synth/lig_dom"/>
</dbReference>
<comment type="caution">
    <text evidence="3">The sequence shown here is derived from an EMBL/GenBank/DDBJ whole genome shotgun (WGS) entry which is preliminary data.</text>
</comment>
<dbReference type="SUPFAM" id="SSF56801">
    <property type="entry name" value="Acetyl-CoA synthetase-like"/>
    <property type="match status" value="1"/>
</dbReference>
<keyword evidence="3" id="KW-0436">Ligase</keyword>
<organism evidence="3 4">
    <name type="scientific">Variovorax terrae</name>
    <dbReference type="NCBI Taxonomy" id="2923278"/>
    <lineage>
        <taxon>Bacteria</taxon>
        <taxon>Pseudomonadati</taxon>
        <taxon>Pseudomonadota</taxon>
        <taxon>Betaproteobacteria</taxon>
        <taxon>Burkholderiales</taxon>
        <taxon>Comamonadaceae</taxon>
        <taxon>Variovorax</taxon>
    </lineage>
</organism>
<keyword evidence="4" id="KW-1185">Reference proteome</keyword>
<dbReference type="GO" id="GO:0016878">
    <property type="term" value="F:acid-thiol ligase activity"/>
    <property type="evidence" value="ECO:0007669"/>
    <property type="project" value="UniProtKB-ARBA"/>
</dbReference>
<dbReference type="InterPro" id="IPR042099">
    <property type="entry name" value="ANL_N_sf"/>
</dbReference>
<dbReference type="NCBIfam" id="NF006181">
    <property type="entry name" value="PRK08314.1"/>
    <property type="match status" value="1"/>
</dbReference>
<feature type="domain" description="AMP-binding enzyme C-terminal" evidence="2">
    <location>
        <begin position="473"/>
        <end position="550"/>
    </location>
</feature>
<dbReference type="RefSeq" id="WP_243304533.1">
    <property type="nucleotide sequence ID" value="NZ_JALGBI010000001.1"/>
</dbReference>
<dbReference type="InterPro" id="IPR045851">
    <property type="entry name" value="AMP-bd_C_sf"/>
</dbReference>
<name>A0A9X1VS42_9BURK</name>
<dbReference type="PANTHER" id="PTHR43767">
    <property type="entry name" value="LONG-CHAIN-FATTY-ACID--COA LIGASE"/>
    <property type="match status" value="1"/>
</dbReference>
<gene>
    <name evidence="3" type="ORF">MMF98_03945</name>
</gene>
<dbReference type="InterPro" id="IPR020845">
    <property type="entry name" value="AMP-binding_CS"/>
</dbReference>
<reference evidence="3" key="1">
    <citation type="submission" date="2022-03" db="EMBL/GenBank/DDBJ databases">
        <authorList>
            <person name="Woo C.Y."/>
        </authorList>
    </citation>
    <scope>NUCLEOTIDE SEQUENCE</scope>
    <source>
        <strain evidence="3">CYS-02</strain>
    </source>
</reference>
<dbReference type="AlphaFoldDB" id="A0A9X1VS42"/>
<dbReference type="Pfam" id="PF13193">
    <property type="entry name" value="AMP-binding_C"/>
    <property type="match status" value="1"/>
</dbReference>
<dbReference type="InterPro" id="IPR025110">
    <property type="entry name" value="AMP-bd_C"/>
</dbReference>
<dbReference type="EMBL" id="JALGBI010000001">
    <property type="protein sequence ID" value="MCJ0762355.1"/>
    <property type="molecule type" value="Genomic_DNA"/>
</dbReference>
<dbReference type="Pfam" id="PF00501">
    <property type="entry name" value="AMP-binding"/>
    <property type="match status" value="1"/>
</dbReference>
<dbReference type="PANTHER" id="PTHR43767:SF1">
    <property type="entry name" value="NONRIBOSOMAL PEPTIDE SYNTHASE PES1 (EUROFUNG)-RELATED"/>
    <property type="match status" value="1"/>
</dbReference>
<dbReference type="InterPro" id="IPR050237">
    <property type="entry name" value="ATP-dep_AMP-bd_enzyme"/>
</dbReference>